<comment type="caution">
    <text evidence="7">The sequence shown here is derived from an EMBL/GenBank/DDBJ whole genome shotgun (WGS) entry which is preliminary data.</text>
</comment>
<dbReference type="Pfam" id="PF08281">
    <property type="entry name" value="Sigma70_r4_2"/>
    <property type="match status" value="1"/>
</dbReference>
<protein>
    <submittedName>
        <fullName evidence="7">RNA polymerase sigma factor</fullName>
    </submittedName>
</protein>
<dbReference type="PANTHER" id="PTHR43133">
    <property type="entry name" value="RNA POLYMERASE ECF-TYPE SIGMA FACTO"/>
    <property type="match status" value="1"/>
</dbReference>
<dbReference type="RefSeq" id="WP_203374208.1">
    <property type="nucleotide sequence ID" value="NZ_JAENHP010000001.1"/>
</dbReference>
<dbReference type="Gene3D" id="1.10.10.10">
    <property type="entry name" value="Winged helix-like DNA-binding domain superfamily/Winged helix DNA-binding domain"/>
    <property type="match status" value="1"/>
</dbReference>
<dbReference type="PANTHER" id="PTHR43133:SF8">
    <property type="entry name" value="RNA POLYMERASE SIGMA FACTOR HI_1459-RELATED"/>
    <property type="match status" value="1"/>
</dbReference>
<dbReference type="InterPro" id="IPR039425">
    <property type="entry name" value="RNA_pol_sigma-70-like"/>
</dbReference>
<evidence type="ECO:0000256" key="5">
    <source>
        <dbReference type="ARBA" id="ARBA00023163"/>
    </source>
</evidence>
<gene>
    <name evidence="7" type="ORF">JIG36_01885</name>
</gene>
<organism evidence="7 8">
    <name type="scientific">Paractinoplanes ovalisporus</name>
    <dbReference type="NCBI Taxonomy" id="2810368"/>
    <lineage>
        <taxon>Bacteria</taxon>
        <taxon>Bacillati</taxon>
        <taxon>Actinomycetota</taxon>
        <taxon>Actinomycetes</taxon>
        <taxon>Micromonosporales</taxon>
        <taxon>Micromonosporaceae</taxon>
        <taxon>Paractinoplanes</taxon>
    </lineage>
</organism>
<proteinExistence type="inferred from homology"/>
<dbReference type="SUPFAM" id="SSF88659">
    <property type="entry name" value="Sigma3 and sigma4 domains of RNA polymerase sigma factors"/>
    <property type="match status" value="1"/>
</dbReference>
<dbReference type="SUPFAM" id="SSF88946">
    <property type="entry name" value="Sigma2 domain of RNA polymerase sigma factors"/>
    <property type="match status" value="1"/>
</dbReference>
<evidence type="ECO:0000256" key="4">
    <source>
        <dbReference type="ARBA" id="ARBA00023125"/>
    </source>
</evidence>
<dbReference type="Gene3D" id="1.10.1740.10">
    <property type="match status" value="1"/>
</dbReference>
<keyword evidence="5" id="KW-0804">Transcription</keyword>
<feature type="domain" description="RNA polymerase sigma factor 70 region 4 type 2" evidence="6">
    <location>
        <begin position="115"/>
        <end position="164"/>
    </location>
</feature>
<reference evidence="7 8" key="1">
    <citation type="submission" date="2021-01" db="EMBL/GenBank/DDBJ databases">
        <title>Actinoplanes sp. nov. LDG1-06 isolated from lichen.</title>
        <authorList>
            <person name="Saeng-In P."/>
            <person name="Phongsopitanun W."/>
            <person name="Kanchanasin P."/>
            <person name="Yuki M."/>
            <person name="Kudo T."/>
            <person name="Ohkuma M."/>
            <person name="Tanasupawat S."/>
        </authorList>
    </citation>
    <scope>NUCLEOTIDE SEQUENCE [LARGE SCALE GENOMIC DNA]</scope>
    <source>
        <strain evidence="7 8">LDG1-06</strain>
    </source>
</reference>
<evidence type="ECO:0000313" key="8">
    <source>
        <dbReference type="Proteomes" id="UP000632138"/>
    </source>
</evidence>
<dbReference type="Proteomes" id="UP000632138">
    <property type="component" value="Unassembled WGS sequence"/>
</dbReference>
<keyword evidence="3" id="KW-0731">Sigma factor</keyword>
<sequence length="171" mass="18760">MDTDIVSEPREGRRAGGSFETFYASTADRVYRALAVALGDVHLAREATDEAMARAYVRWRQVSVADNPAGWVFRVGLNWATSWRRKLRRERAFPDTEHGLPVFEAALPDGDGEAVAALAELPIPTRAVVVCRVIFGMSTADTAAVLEIAEGTVRSRLSRAMAALRVSLEEK</sequence>
<evidence type="ECO:0000256" key="1">
    <source>
        <dbReference type="ARBA" id="ARBA00010641"/>
    </source>
</evidence>
<keyword evidence="8" id="KW-1185">Reference proteome</keyword>
<dbReference type="EMBL" id="JAENHP010000001">
    <property type="protein sequence ID" value="MBM2614305.1"/>
    <property type="molecule type" value="Genomic_DNA"/>
</dbReference>
<dbReference type="InterPro" id="IPR013324">
    <property type="entry name" value="RNA_pol_sigma_r3/r4-like"/>
</dbReference>
<evidence type="ECO:0000256" key="3">
    <source>
        <dbReference type="ARBA" id="ARBA00023082"/>
    </source>
</evidence>
<name>A0ABS2A384_9ACTN</name>
<comment type="similarity">
    <text evidence="1">Belongs to the sigma-70 factor family. ECF subfamily.</text>
</comment>
<dbReference type="InterPro" id="IPR013325">
    <property type="entry name" value="RNA_pol_sigma_r2"/>
</dbReference>
<dbReference type="InterPro" id="IPR013249">
    <property type="entry name" value="RNA_pol_sigma70_r4_t2"/>
</dbReference>
<keyword evidence="2" id="KW-0805">Transcription regulation</keyword>
<dbReference type="InterPro" id="IPR036388">
    <property type="entry name" value="WH-like_DNA-bd_sf"/>
</dbReference>
<dbReference type="CDD" id="cd06171">
    <property type="entry name" value="Sigma70_r4"/>
    <property type="match status" value="1"/>
</dbReference>
<evidence type="ECO:0000259" key="6">
    <source>
        <dbReference type="Pfam" id="PF08281"/>
    </source>
</evidence>
<accession>A0ABS2A384</accession>
<evidence type="ECO:0000313" key="7">
    <source>
        <dbReference type="EMBL" id="MBM2614305.1"/>
    </source>
</evidence>
<keyword evidence="4" id="KW-0238">DNA-binding</keyword>
<evidence type="ECO:0000256" key="2">
    <source>
        <dbReference type="ARBA" id="ARBA00023015"/>
    </source>
</evidence>